<sequence>MRFSVHRGACVEVVAGCPRHQSLFVHAALHTGSLGTKDSAYLDHGHHSIVTIMSGTTVAAVIKFDRKYQAFKYSGDKAWCPSLRAFPHSPALAAAASTAVRATPIADGPTQNDVFNPHITFPTAGVTWLVGSDQVVTWNTSSIPASNANQTGLILLGYLENDSENLGIDNPLATGFPIPRAPWVSLCPMSPLVMTTSSFCLVIPAMPPPNSPFPLKRLT</sequence>
<keyword evidence="2" id="KW-1185">Reference proteome</keyword>
<protein>
    <submittedName>
        <fullName evidence="1">Uncharacterized protein</fullName>
    </submittedName>
</protein>
<organism evidence="1 2">
    <name type="scientific">Grifola frondosa</name>
    <name type="common">Maitake</name>
    <name type="synonym">Polyporus frondosus</name>
    <dbReference type="NCBI Taxonomy" id="5627"/>
    <lineage>
        <taxon>Eukaryota</taxon>
        <taxon>Fungi</taxon>
        <taxon>Dikarya</taxon>
        <taxon>Basidiomycota</taxon>
        <taxon>Agaricomycotina</taxon>
        <taxon>Agaricomycetes</taxon>
        <taxon>Polyporales</taxon>
        <taxon>Grifolaceae</taxon>
        <taxon>Grifola</taxon>
    </lineage>
</organism>
<dbReference type="EMBL" id="LUGG01000019">
    <property type="protein sequence ID" value="OBZ68975.1"/>
    <property type="molecule type" value="Genomic_DNA"/>
</dbReference>
<dbReference type="AlphaFoldDB" id="A0A1C7LW54"/>
<dbReference type="STRING" id="5627.A0A1C7LW54"/>
<evidence type="ECO:0000313" key="1">
    <source>
        <dbReference type="EMBL" id="OBZ68975.1"/>
    </source>
</evidence>
<gene>
    <name evidence="1" type="ORF">A0H81_11318</name>
</gene>
<dbReference type="OrthoDB" id="3199367at2759"/>
<evidence type="ECO:0000313" key="2">
    <source>
        <dbReference type="Proteomes" id="UP000092993"/>
    </source>
</evidence>
<dbReference type="Proteomes" id="UP000092993">
    <property type="component" value="Unassembled WGS sequence"/>
</dbReference>
<comment type="caution">
    <text evidence="1">The sequence shown here is derived from an EMBL/GenBank/DDBJ whole genome shotgun (WGS) entry which is preliminary data.</text>
</comment>
<accession>A0A1C7LW54</accession>
<reference evidence="1 2" key="1">
    <citation type="submission" date="2016-03" db="EMBL/GenBank/DDBJ databases">
        <title>Whole genome sequencing of Grifola frondosa 9006-11.</title>
        <authorList>
            <person name="Min B."/>
            <person name="Park H."/>
            <person name="Kim J.-G."/>
            <person name="Cho H."/>
            <person name="Oh Y.-L."/>
            <person name="Kong W.-S."/>
            <person name="Choi I.-G."/>
        </authorList>
    </citation>
    <scope>NUCLEOTIDE SEQUENCE [LARGE SCALE GENOMIC DNA]</scope>
    <source>
        <strain evidence="1 2">9006-11</strain>
    </source>
</reference>
<proteinExistence type="predicted"/>
<name>A0A1C7LW54_GRIFR</name>